<dbReference type="GO" id="GO:0015499">
    <property type="term" value="F:formate transmembrane transporter activity"/>
    <property type="evidence" value="ECO:0007669"/>
    <property type="project" value="TreeGrafter"/>
</dbReference>
<evidence type="ECO:0000256" key="6">
    <source>
        <dbReference type="SAM" id="Phobius"/>
    </source>
</evidence>
<dbReference type="Pfam" id="PF01226">
    <property type="entry name" value="Form_Nir_trans"/>
    <property type="match status" value="1"/>
</dbReference>
<dbReference type="AlphaFoldDB" id="W7YVH6"/>
<dbReference type="InterPro" id="IPR023271">
    <property type="entry name" value="Aquaporin-like"/>
</dbReference>
<dbReference type="Proteomes" id="UP000019364">
    <property type="component" value="Unassembled WGS sequence"/>
</dbReference>
<dbReference type="GO" id="GO:0005886">
    <property type="term" value="C:plasma membrane"/>
    <property type="evidence" value="ECO:0007669"/>
    <property type="project" value="TreeGrafter"/>
</dbReference>
<gene>
    <name evidence="7" type="ORF">JCM16418_2660</name>
</gene>
<dbReference type="PANTHER" id="PTHR30520">
    <property type="entry name" value="FORMATE TRANSPORTER-RELATED"/>
    <property type="match status" value="1"/>
</dbReference>
<evidence type="ECO:0000313" key="8">
    <source>
        <dbReference type="Proteomes" id="UP000019364"/>
    </source>
</evidence>
<sequence length="87" mass="9100">MSFNSPQQIAEIAVEAGVKKSKLSLPSLLILGFLAGAFIAFGFLLDIRIIGTAPKEWGSFTSFLGAAVFPVGLILTVLAAESCLRGT</sequence>
<evidence type="ECO:0000256" key="2">
    <source>
        <dbReference type="ARBA" id="ARBA00022692"/>
    </source>
</evidence>
<evidence type="ECO:0000256" key="4">
    <source>
        <dbReference type="ARBA" id="ARBA00023136"/>
    </source>
</evidence>
<proteinExistence type="inferred from homology"/>
<evidence type="ECO:0000256" key="1">
    <source>
        <dbReference type="ARBA" id="ARBA00004141"/>
    </source>
</evidence>
<keyword evidence="8" id="KW-1185">Reference proteome</keyword>
<dbReference type="eggNOG" id="COG2116">
    <property type="taxonomic scope" value="Bacteria"/>
</dbReference>
<dbReference type="PANTHER" id="PTHR30520:SF6">
    <property type="entry name" value="FORMATE_NITRATE FAMILY TRANSPORTER (EUROFUNG)"/>
    <property type="match status" value="1"/>
</dbReference>
<reference evidence="7 8" key="1">
    <citation type="journal article" date="2014" name="Genome Announc.">
        <title>Draft Genome Sequence of Paenibacillus pini JCM 16418T, Isolated from the Rhizosphere of Pine Tree.</title>
        <authorList>
            <person name="Yuki M."/>
            <person name="Oshima K."/>
            <person name="Suda W."/>
            <person name="Oshida Y."/>
            <person name="Kitamura K."/>
            <person name="Iida Y."/>
            <person name="Hattori M."/>
            <person name="Ohkuma M."/>
        </authorList>
    </citation>
    <scope>NUCLEOTIDE SEQUENCE [LARGE SCALE GENOMIC DNA]</scope>
    <source>
        <strain evidence="7 8">JCM 16418</strain>
    </source>
</reference>
<organism evidence="7 8">
    <name type="scientific">Paenibacillus pini JCM 16418</name>
    <dbReference type="NCBI Taxonomy" id="1236976"/>
    <lineage>
        <taxon>Bacteria</taxon>
        <taxon>Bacillati</taxon>
        <taxon>Bacillota</taxon>
        <taxon>Bacilli</taxon>
        <taxon>Bacillales</taxon>
        <taxon>Paenibacillaceae</taxon>
        <taxon>Paenibacillus</taxon>
    </lineage>
</organism>
<keyword evidence="2 6" id="KW-0812">Transmembrane</keyword>
<dbReference type="InterPro" id="IPR000292">
    <property type="entry name" value="For/NO2_transpt"/>
</dbReference>
<protein>
    <submittedName>
        <fullName evidence="7">Formate efflux transporter</fullName>
    </submittedName>
</protein>
<accession>W7YVH6</accession>
<feature type="transmembrane region" description="Helical" evidence="6">
    <location>
        <begin position="28"/>
        <end position="51"/>
    </location>
</feature>
<keyword evidence="4 6" id="KW-0472">Membrane</keyword>
<dbReference type="Gene3D" id="1.20.1080.10">
    <property type="entry name" value="Glycerol uptake facilitator protein"/>
    <property type="match status" value="1"/>
</dbReference>
<comment type="caution">
    <text evidence="7">The sequence shown here is derived from an EMBL/GenBank/DDBJ whole genome shotgun (WGS) entry which is preliminary data.</text>
</comment>
<keyword evidence="3 6" id="KW-1133">Transmembrane helix</keyword>
<name>W7YVH6_9BACL</name>
<comment type="similarity">
    <text evidence="5">Belongs to the FNT transporter (TC 1.A.16) family.</text>
</comment>
<feature type="transmembrane region" description="Helical" evidence="6">
    <location>
        <begin position="57"/>
        <end position="80"/>
    </location>
</feature>
<evidence type="ECO:0000256" key="3">
    <source>
        <dbReference type="ARBA" id="ARBA00022989"/>
    </source>
</evidence>
<evidence type="ECO:0000256" key="5">
    <source>
        <dbReference type="ARBA" id="ARBA00049660"/>
    </source>
</evidence>
<evidence type="ECO:0000313" key="7">
    <source>
        <dbReference type="EMBL" id="GAF08576.1"/>
    </source>
</evidence>
<dbReference type="EMBL" id="BAVZ01000007">
    <property type="protein sequence ID" value="GAF08576.1"/>
    <property type="molecule type" value="Genomic_DNA"/>
</dbReference>
<comment type="subcellular location">
    <subcellularLocation>
        <location evidence="1">Membrane</location>
        <topology evidence="1">Multi-pass membrane protein</topology>
    </subcellularLocation>
</comment>
<dbReference type="STRING" id="1236976.JCM16418_2660"/>